<dbReference type="Pfam" id="PF00882">
    <property type="entry name" value="Zn_dep_PLPC"/>
    <property type="match status" value="1"/>
</dbReference>
<sequence length="327" mass="37546">MSDAINHYLCGKEILDKLLEKNTVFAVNRDVFNLGTQGPDIFFYYNVLAKPEERINYGSLIHQNKVDDFFYSSITKISSMSDGRDKSILKSYLLGLIAHHALDVATHPFIFYRSGKHLISRPETKALKYNHKKYEVFLDIAFYNNRYSKKACRFPIGNLFKVSSGEKNIIGLFYKDMFQEVFNIKIRDNSVASSIHRTELLTSILNDPTGIKKLSFGFFEILFGSYGKFSNAFYPVSSPDDIKILNLNNEIWHHPSDKTLSFRYSYNQLFDAAVKDGVRKFLFVIPLLTNPAPPKLDSVKSYFKNASYETGLDCNGDNSIRYFDPVI</sequence>
<organism evidence="2 3">
    <name type="scientific">Alkalibacter saccharofermentans DSM 14828</name>
    <dbReference type="NCBI Taxonomy" id="1120975"/>
    <lineage>
        <taxon>Bacteria</taxon>
        <taxon>Bacillati</taxon>
        <taxon>Bacillota</taxon>
        <taxon>Clostridia</taxon>
        <taxon>Eubacteriales</taxon>
        <taxon>Eubacteriaceae</taxon>
        <taxon>Alkalibacter</taxon>
    </lineage>
</organism>
<dbReference type="STRING" id="1120975.SAMN02746064_01724"/>
<dbReference type="EMBL" id="FQTU01000012">
    <property type="protein sequence ID" value="SHF02962.1"/>
    <property type="molecule type" value="Genomic_DNA"/>
</dbReference>
<gene>
    <name evidence="2" type="ORF">SAMN02746064_01724</name>
</gene>
<evidence type="ECO:0000313" key="3">
    <source>
        <dbReference type="Proteomes" id="UP000184251"/>
    </source>
</evidence>
<name>A0A1M4YBS2_9FIRM</name>
<dbReference type="InterPro" id="IPR029002">
    <property type="entry name" value="PLPC/GPLD1"/>
</dbReference>
<feature type="domain" description="Phospholipase C/D" evidence="1">
    <location>
        <begin position="7"/>
        <end position="153"/>
    </location>
</feature>
<reference evidence="2 3" key="1">
    <citation type="submission" date="2016-11" db="EMBL/GenBank/DDBJ databases">
        <authorList>
            <person name="Jaros S."/>
            <person name="Januszkiewicz K."/>
            <person name="Wedrychowicz H."/>
        </authorList>
    </citation>
    <scope>NUCLEOTIDE SEQUENCE [LARGE SCALE GENOMIC DNA]</scope>
    <source>
        <strain evidence="2 3">DSM 14828</strain>
    </source>
</reference>
<evidence type="ECO:0000259" key="1">
    <source>
        <dbReference type="Pfam" id="PF00882"/>
    </source>
</evidence>
<accession>A0A1M4YBS2</accession>
<evidence type="ECO:0000313" key="2">
    <source>
        <dbReference type="EMBL" id="SHF02962.1"/>
    </source>
</evidence>
<protein>
    <submittedName>
        <fullName evidence="2">Zinc dependent phospholipase C</fullName>
    </submittedName>
</protein>
<dbReference type="RefSeq" id="WP_073271087.1">
    <property type="nucleotide sequence ID" value="NZ_FQTU01000012.1"/>
</dbReference>
<dbReference type="OrthoDB" id="9810528at2"/>
<dbReference type="AlphaFoldDB" id="A0A1M4YBS2"/>
<proteinExistence type="predicted"/>
<dbReference type="Proteomes" id="UP000184251">
    <property type="component" value="Unassembled WGS sequence"/>
</dbReference>
<keyword evidence="3" id="KW-1185">Reference proteome</keyword>